<gene>
    <name evidence="2" type="ORF">PYX00_006940</name>
</gene>
<evidence type="ECO:0000256" key="1">
    <source>
        <dbReference type="SAM" id="MobiDB-lite"/>
    </source>
</evidence>
<organism evidence="2">
    <name type="scientific">Menopon gallinae</name>
    <name type="common">poultry shaft louse</name>
    <dbReference type="NCBI Taxonomy" id="328185"/>
    <lineage>
        <taxon>Eukaryota</taxon>
        <taxon>Metazoa</taxon>
        <taxon>Ecdysozoa</taxon>
        <taxon>Arthropoda</taxon>
        <taxon>Hexapoda</taxon>
        <taxon>Insecta</taxon>
        <taxon>Pterygota</taxon>
        <taxon>Neoptera</taxon>
        <taxon>Paraneoptera</taxon>
        <taxon>Psocodea</taxon>
        <taxon>Troctomorpha</taxon>
        <taxon>Phthiraptera</taxon>
        <taxon>Amblycera</taxon>
        <taxon>Menoponidae</taxon>
        <taxon>Menopon</taxon>
    </lineage>
</organism>
<protein>
    <submittedName>
        <fullName evidence="2">Uncharacterized protein</fullName>
    </submittedName>
</protein>
<evidence type="ECO:0000313" key="2">
    <source>
        <dbReference type="EMBL" id="KAL0269104.1"/>
    </source>
</evidence>
<feature type="region of interest" description="Disordered" evidence="1">
    <location>
        <begin position="171"/>
        <end position="194"/>
    </location>
</feature>
<feature type="compositionally biased region" description="Polar residues" evidence="1">
    <location>
        <begin position="171"/>
        <end position="184"/>
    </location>
</feature>
<feature type="region of interest" description="Disordered" evidence="1">
    <location>
        <begin position="1"/>
        <end position="24"/>
    </location>
</feature>
<reference evidence="2" key="1">
    <citation type="journal article" date="2024" name="Gigascience">
        <title>Chromosome-level genome of the poultry shaft louse Menopon gallinae provides insight into the host-switching and adaptive evolution of parasitic lice.</title>
        <authorList>
            <person name="Xu Y."/>
            <person name="Ma L."/>
            <person name="Liu S."/>
            <person name="Liang Y."/>
            <person name="Liu Q."/>
            <person name="He Z."/>
            <person name="Tian L."/>
            <person name="Duan Y."/>
            <person name="Cai W."/>
            <person name="Li H."/>
            <person name="Song F."/>
        </authorList>
    </citation>
    <scope>NUCLEOTIDE SEQUENCE</scope>
    <source>
        <strain evidence="2">Cailab_2023a</strain>
    </source>
</reference>
<accession>A0AAW2HH54</accession>
<comment type="caution">
    <text evidence="2">The sequence shown here is derived from an EMBL/GenBank/DDBJ whole genome shotgun (WGS) entry which is preliminary data.</text>
</comment>
<dbReference type="EMBL" id="JARGDH010000004">
    <property type="protein sequence ID" value="KAL0269104.1"/>
    <property type="molecule type" value="Genomic_DNA"/>
</dbReference>
<sequence length="194" mass="21471">MEQTSTSDLAEGDANSRSWKASTELHGPQVTLQYDQFQNFQRSGNKGNLAYEIPAPIDKWVNQMPWPGDQQPLTATGPQPQYNILLNKQNVVLVEPSALGKVQQNPIVFTTLSIDPSVLAPSTEQTQSPSDVPLNPCILLNQKPEALLATIPENLQVFAQSDRTKLYNTLPSKTRQQNAETQTPLLVRHKESAV</sequence>
<name>A0AAW2HH54_9NEOP</name>
<proteinExistence type="predicted"/>
<dbReference type="AlphaFoldDB" id="A0AAW2HH54"/>